<name>A0A098BL25_9NOCA</name>
<dbReference type="Proteomes" id="UP000042997">
    <property type="component" value="Unassembled WGS sequence"/>
</dbReference>
<sequence length="33" mass="3805">MVITGTFAFCDLRTRARTPVATFTSIDWLWKSI</sequence>
<evidence type="ECO:0000313" key="2">
    <source>
        <dbReference type="Proteomes" id="UP000042997"/>
    </source>
</evidence>
<protein>
    <submittedName>
        <fullName evidence="1">Uncharacterized protein</fullName>
    </submittedName>
</protein>
<dbReference type="AlphaFoldDB" id="A0A098BL25"/>
<gene>
    <name evidence="1" type="ORF">RHRU231_450102</name>
</gene>
<proteinExistence type="predicted"/>
<organism evidence="1 2">
    <name type="scientific">Rhodococcus ruber</name>
    <dbReference type="NCBI Taxonomy" id="1830"/>
    <lineage>
        <taxon>Bacteria</taxon>
        <taxon>Bacillati</taxon>
        <taxon>Actinomycetota</taxon>
        <taxon>Actinomycetes</taxon>
        <taxon>Mycobacteriales</taxon>
        <taxon>Nocardiaceae</taxon>
        <taxon>Rhodococcus</taxon>
    </lineage>
</organism>
<accession>A0A098BL25</accession>
<dbReference type="EMBL" id="CCSD01000056">
    <property type="protein sequence ID" value="CDZ88935.1"/>
    <property type="molecule type" value="Genomic_DNA"/>
</dbReference>
<evidence type="ECO:0000313" key="1">
    <source>
        <dbReference type="EMBL" id="CDZ88935.1"/>
    </source>
</evidence>
<reference evidence="1 2" key="1">
    <citation type="journal article" date="2014" name="Genome Announc.">
        <title>Draft Genome Sequence of Propane- and Butane-Oxidizing Actinobacterium Rhodococcus ruber IEGM 231.</title>
        <authorList>
            <person name="Ivshina I.B."/>
            <person name="Kuyukina M.S."/>
            <person name="Krivoruchko A.V."/>
            <person name="Barbe V."/>
            <person name="Fischer C."/>
        </authorList>
    </citation>
    <scope>NUCLEOTIDE SEQUENCE [LARGE SCALE GENOMIC DNA]</scope>
</reference>